<keyword evidence="11" id="KW-1133">Transmembrane helix</keyword>
<evidence type="ECO:0000256" key="10">
    <source>
        <dbReference type="ARBA" id="ARBA00022968"/>
    </source>
</evidence>
<evidence type="ECO:0000256" key="16">
    <source>
        <dbReference type="ARBA" id="ARBA00049169"/>
    </source>
</evidence>
<dbReference type="Gene3D" id="4.10.1000.10">
    <property type="entry name" value="Zinc finger, CCCH-type"/>
    <property type="match status" value="1"/>
</dbReference>
<dbReference type="EC" id="1.14.11.2" evidence="4"/>
<keyword evidence="9" id="KW-0223">Dioxygenase</keyword>
<proteinExistence type="inferred from homology"/>
<dbReference type="InterPro" id="IPR036855">
    <property type="entry name" value="Znf_CCCH_sf"/>
</dbReference>
<keyword evidence="7 17" id="KW-0863">Zinc-finger</keyword>
<keyword evidence="15" id="KW-0325">Glycoprotein</keyword>
<name>A0A9E7FR44_9LILI</name>
<evidence type="ECO:0000256" key="13">
    <source>
        <dbReference type="ARBA" id="ARBA00023004"/>
    </source>
</evidence>
<dbReference type="PROSITE" id="PS51471">
    <property type="entry name" value="FE2OG_OXY"/>
    <property type="match status" value="1"/>
</dbReference>
<evidence type="ECO:0000256" key="5">
    <source>
        <dbReference type="ARBA" id="ARBA00022692"/>
    </source>
</evidence>
<evidence type="ECO:0000256" key="11">
    <source>
        <dbReference type="ARBA" id="ARBA00022989"/>
    </source>
</evidence>
<dbReference type="Gene3D" id="2.60.120.620">
    <property type="entry name" value="q2cbj1_9rhob like domain"/>
    <property type="match status" value="1"/>
</dbReference>
<dbReference type="PROSITE" id="PS51670">
    <property type="entry name" value="SHKT"/>
    <property type="match status" value="1"/>
</dbReference>
<dbReference type="PANTHER" id="PTHR10869">
    <property type="entry name" value="PROLYL 4-HYDROXYLASE ALPHA SUBUNIT"/>
    <property type="match status" value="1"/>
</dbReference>
<dbReference type="SMART" id="SM00254">
    <property type="entry name" value="ShKT"/>
    <property type="match status" value="1"/>
</dbReference>
<evidence type="ECO:0000256" key="8">
    <source>
        <dbReference type="ARBA" id="ARBA00022833"/>
    </source>
</evidence>
<dbReference type="InterPro" id="IPR045054">
    <property type="entry name" value="P4HA-like"/>
</dbReference>
<evidence type="ECO:0000256" key="6">
    <source>
        <dbReference type="ARBA" id="ARBA00022723"/>
    </source>
</evidence>
<dbReference type="GO" id="GO:0004656">
    <property type="term" value="F:procollagen-proline 4-dioxygenase activity"/>
    <property type="evidence" value="ECO:0007669"/>
    <property type="project" value="UniProtKB-EC"/>
</dbReference>
<evidence type="ECO:0000256" key="14">
    <source>
        <dbReference type="ARBA" id="ARBA00023136"/>
    </source>
</evidence>
<keyword evidence="6 17" id="KW-0479">Metal-binding</keyword>
<dbReference type="Pfam" id="PF00642">
    <property type="entry name" value="zf-CCCH"/>
    <property type="match status" value="2"/>
</dbReference>
<evidence type="ECO:0000313" key="23">
    <source>
        <dbReference type="Proteomes" id="UP001055439"/>
    </source>
</evidence>
<dbReference type="InterPro" id="IPR000571">
    <property type="entry name" value="Znf_CCCH"/>
</dbReference>
<dbReference type="PROSITE" id="PS50103">
    <property type="entry name" value="ZF_C3H1"/>
    <property type="match status" value="2"/>
</dbReference>
<keyword evidence="8 17" id="KW-0862">Zinc</keyword>
<evidence type="ECO:0000256" key="17">
    <source>
        <dbReference type="PROSITE-ProRule" id="PRU00723"/>
    </source>
</evidence>
<evidence type="ECO:0000256" key="4">
    <source>
        <dbReference type="ARBA" id="ARBA00012269"/>
    </source>
</evidence>
<comment type="cofactor">
    <cofactor evidence="1">
        <name>L-ascorbate</name>
        <dbReference type="ChEBI" id="CHEBI:38290"/>
    </cofactor>
</comment>
<feature type="zinc finger region" description="C3H1-type" evidence="17">
    <location>
        <begin position="105"/>
        <end position="133"/>
    </location>
</feature>
<dbReference type="Pfam" id="PF13640">
    <property type="entry name" value="2OG-FeII_Oxy_3"/>
    <property type="match status" value="1"/>
</dbReference>
<dbReference type="InterPro" id="IPR003582">
    <property type="entry name" value="ShKT_dom"/>
</dbReference>
<keyword evidence="12" id="KW-0560">Oxidoreductase</keyword>
<dbReference type="FunFam" id="2.60.120.620:FF:000002">
    <property type="entry name" value="Prolyl 4-hydroxylase 4"/>
    <property type="match status" value="1"/>
</dbReference>
<evidence type="ECO:0000259" key="19">
    <source>
        <dbReference type="PROSITE" id="PS50103"/>
    </source>
</evidence>
<feature type="zinc finger region" description="C3H1-type" evidence="17">
    <location>
        <begin position="146"/>
        <end position="174"/>
    </location>
</feature>
<accession>A0A9E7FR44</accession>
<comment type="subcellular location">
    <subcellularLocation>
        <location evidence="2">Endoplasmic reticulum membrane</location>
        <topology evidence="2">Single-pass type II membrane protein</topology>
    </subcellularLocation>
</comment>
<feature type="compositionally biased region" description="Basic and acidic residues" evidence="18">
    <location>
        <begin position="224"/>
        <end position="239"/>
    </location>
</feature>
<evidence type="ECO:0000256" key="2">
    <source>
        <dbReference type="ARBA" id="ARBA00004648"/>
    </source>
</evidence>
<keyword evidence="13" id="KW-0408">Iron</keyword>
<evidence type="ECO:0000256" key="7">
    <source>
        <dbReference type="ARBA" id="ARBA00022771"/>
    </source>
</evidence>
<evidence type="ECO:0000256" key="1">
    <source>
        <dbReference type="ARBA" id="ARBA00001961"/>
    </source>
</evidence>
<dbReference type="SUPFAM" id="SSF90229">
    <property type="entry name" value="CCCH zinc finger"/>
    <property type="match status" value="2"/>
</dbReference>
<dbReference type="GO" id="GO:0031418">
    <property type="term" value="F:L-ascorbic acid binding"/>
    <property type="evidence" value="ECO:0007669"/>
    <property type="project" value="InterPro"/>
</dbReference>
<dbReference type="GO" id="GO:0005506">
    <property type="term" value="F:iron ion binding"/>
    <property type="evidence" value="ECO:0007669"/>
    <property type="project" value="InterPro"/>
</dbReference>
<dbReference type="SMART" id="SM00702">
    <property type="entry name" value="P4Hc"/>
    <property type="match status" value="1"/>
</dbReference>
<evidence type="ECO:0000256" key="9">
    <source>
        <dbReference type="ARBA" id="ARBA00022964"/>
    </source>
</evidence>
<dbReference type="InterPro" id="IPR006620">
    <property type="entry name" value="Pro_4_hyd_alph"/>
</dbReference>
<organism evidence="22 23">
    <name type="scientific">Musa troglodytarum</name>
    <name type="common">fe'i banana</name>
    <dbReference type="NCBI Taxonomy" id="320322"/>
    <lineage>
        <taxon>Eukaryota</taxon>
        <taxon>Viridiplantae</taxon>
        <taxon>Streptophyta</taxon>
        <taxon>Embryophyta</taxon>
        <taxon>Tracheophyta</taxon>
        <taxon>Spermatophyta</taxon>
        <taxon>Magnoliopsida</taxon>
        <taxon>Liliopsida</taxon>
        <taxon>Zingiberales</taxon>
        <taxon>Musaceae</taxon>
        <taxon>Musa</taxon>
    </lineage>
</organism>
<keyword evidence="23" id="KW-1185">Reference proteome</keyword>
<dbReference type="PANTHER" id="PTHR10869:SF238">
    <property type="entry name" value="PROLYL 4-HYDROXYLASE 6-RELATED"/>
    <property type="match status" value="1"/>
</dbReference>
<feature type="domain" description="C3H1-type" evidence="19">
    <location>
        <begin position="105"/>
        <end position="133"/>
    </location>
</feature>
<dbReference type="EMBL" id="CP097507">
    <property type="protein sequence ID" value="URE00850.1"/>
    <property type="molecule type" value="Genomic_DNA"/>
</dbReference>
<evidence type="ECO:0000256" key="12">
    <source>
        <dbReference type="ARBA" id="ARBA00023002"/>
    </source>
</evidence>
<comment type="similarity">
    <text evidence="3">Belongs to the P4HA family.</text>
</comment>
<keyword evidence="14" id="KW-0472">Membrane</keyword>
<dbReference type="GO" id="GO:0051252">
    <property type="term" value="P:regulation of RNA metabolic process"/>
    <property type="evidence" value="ECO:0007669"/>
    <property type="project" value="UniProtKB-ARBA"/>
</dbReference>
<evidence type="ECO:0000259" key="21">
    <source>
        <dbReference type="PROSITE" id="PS51670"/>
    </source>
</evidence>
<dbReference type="AlphaFoldDB" id="A0A9E7FR44"/>
<evidence type="ECO:0000313" key="22">
    <source>
        <dbReference type="EMBL" id="URE00850.1"/>
    </source>
</evidence>
<dbReference type="GO" id="GO:0010468">
    <property type="term" value="P:regulation of gene expression"/>
    <property type="evidence" value="ECO:0007669"/>
    <property type="project" value="UniProtKB-ARBA"/>
</dbReference>
<feature type="domain" description="Fe2OG dioxygenase" evidence="20">
    <location>
        <begin position="385"/>
        <end position="507"/>
    </location>
</feature>
<dbReference type="InterPro" id="IPR044862">
    <property type="entry name" value="Pro_4_hyd_alph_FE2OG_OXY"/>
</dbReference>
<feature type="domain" description="C3H1-type" evidence="19">
    <location>
        <begin position="146"/>
        <end position="174"/>
    </location>
</feature>
<dbReference type="GO" id="GO:0005789">
    <property type="term" value="C:endoplasmic reticulum membrane"/>
    <property type="evidence" value="ECO:0007669"/>
    <property type="project" value="UniProtKB-SubCell"/>
</dbReference>
<evidence type="ECO:0000256" key="15">
    <source>
        <dbReference type="ARBA" id="ARBA00023180"/>
    </source>
</evidence>
<reference evidence="22" key="1">
    <citation type="submission" date="2022-05" db="EMBL/GenBank/DDBJ databases">
        <title>The Musa troglodytarum L. genome provides insights into the mechanism of non-climacteric behaviour and enrichment of carotenoids.</title>
        <authorList>
            <person name="Wang J."/>
        </authorList>
    </citation>
    <scope>NUCLEOTIDE SEQUENCE</scope>
    <source>
        <tissue evidence="22">Leaf</tissue>
    </source>
</reference>
<comment type="catalytic activity">
    <reaction evidence="16">
        <text>L-prolyl-[collagen] + 2-oxoglutarate + O2 = trans-4-hydroxy-L-prolyl-[collagen] + succinate + CO2</text>
        <dbReference type="Rhea" id="RHEA:18945"/>
        <dbReference type="Rhea" id="RHEA-COMP:11676"/>
        <dbReference type="Rhea" id="RHEA-COMP:11680"/>
        <dbReference type="ChEBI" id="CHEBI:15379"/>
        <dbReference type="ChEBI" id="CHEBI:16526"/>
        <dbReference type="ChEBI" id="CHEBI:16810"/>
        <dbReference type="ChEBI" id="CHEBI:30031"/>
        <dbReference type="ChEBI" id="CHEBI:50342"/>
        <dbReference type="ChEBI" id="CHEBI:61965"/>
        <dbReference type="EC" id="1.14.11.2"/>
    </reaction>
</comment>
<evidence type="ECO:0000256" key="3">
    <source>
        <dbReference type="ARBA" id="ARBA00006511"/>
    </source>
</evidence>
<dbReference type="OrthoDB" id="420380at2759"/>
<evidence type="ECO:0000256" key="18">
    <source>
        <dbReference type="SAM" id="MobiDB-lite"/>
    </source>
</evidence>
<keyword evidence="5" id="KW-0812">Transmembrane</keyword>
<feature type="compositionally biased region" description="Polar residues" evidence="18">
    <location>
        <begin position="198"/>
        <end position="223"/>
    </location>
</feature>
<sequence>MEFPTSIPPPVSSVPSLDLDAIVLWPPSNPHLPPNEQQGLMAPPPPKRPRLFLHAPQEEEEEASLMMIASTPLPAAFVPNMPPASFSTMRPPRPLPPTNAPNQALFKTRLCQKFRATGSCPYGDSCNFAHGPEDLRQPPPNWQEITRTQKICRKFYAGEVCPYGERCLYAHVRRDGSVVAPAGRSHPSSGFGSAGGSYESNRSMPRSWNSKPFHNQENTSLPTNEERRISAHCSSESKKSPTSVEVDVDDLNNFIFDGTVLANPDKPTKIFLKLELGIESSKHDPLLQQDSFALSSHFDPSKVIQLTWHPRVFFYEKFLTDEDCDHLITLAQGKLEKLVVDASKGNSTASSLDISSGMFLPRGQDEVVSKIEERISTWTFLPKENGENMLIVHSMVNESYEPHYDYYHDESKLAVGGHRVATVLMYLSNVSRGGETIFPQSKLKDTQTKDDTWSPCAATGNAVKPVRGSAILYFNLHPDATPDGASLHGSCMVLDGEMWTATKWIHVRDFNPSKHSIVSEGECTDEDAKCPQWAAIGECKRNPVYMLGTPDYYGSCRKSCGAC</sequence>
<feature type="region of interest" description="Disordered" evidence="18">
    <location>
        <begin position="180"/>
        <end position="244"/>
    </location>
</feature>
<gene>
    <name evidence="22" type="ORF">MUK42_20507</name>
</gene>
<dbReference type="GO" id="GO:0008270">
    <property type="term" value="F:zinc ion binding"/>
    <property type="evidence" value="ECO:0007669"/>
    <property type="project" value="UniProtKB-KW"/>
</dbReference>
<dbReference type="FunFam" id="4.10.1000.10:FF:000003">
    <property type="entry name" value="Zinc finger CCCH domain-containing protein"/>
    <property type="match status" value="1"/>
</dbReference>
<feature type="domain" description="ShKT" evidence="21">
    <location>
        <begin position="523"/>
        <end position="563"/>
    </location>
</feature>
<keyword evidence="10" id="KW-0735">Signal-anchor</keyword>
<dbReference type="InterPro" id="IPR005123">
    <property type="entry name" value="Oxoglu/Fe-dep_dioxygenase_dom"/>
</dbReference>
<evidence type="ECO:0000259" key="20">
    <source>
        <dbReference type="PROSITE" id="PS51471"/>
    </source>
</evidence>
<protein>
    <recommendedName>
        <fullName evidence="4">procollagen-proline 4-dioxygenase</fullName>
        <ecNumber evidence="4">1.14.11.2</ecNumber>
    </recommendedName>
</protein>
<dbReference type="Proteomes" id="UP001055439">
    <property type="component" value="Chromosome 5"/>
</dbReference>
<dbReference type="SMART" id="SM00356">
    <property type="entry name" value="ZnF_C3H1"/>
    <property type="match status" value="2"/>
</dbReference>